<evidence type="ECO:0000313" key="2">
    <source>
        <dbReference type="Proteomes" id="UP001260188"/>
    </source>
</evidence>
<gene>
    <name evidence="1" type="ORF">QE367_000119</name>
</gene>
<organism evidence="1 2">
    <name type="scientific">Microbacterium paludicola</name>
    <dbReference type="NCBI Taxonomy" id="300019"/>
    <lineage>
        <taxon>Bacteria</taxon>
        <taxon>Bacillati</taxon>
        <taxon>Actinomycetota</taxon>
        <taxon>Actinomycetes</taxon>
        <taxon>Micrococcales</taxon>
        <taxon>Microbacteriaceae</taxon>
        <taxon>Microbacterium</taxon>
    </lineage>
</organism>
<dbReference type="InterPro" id="IPR015018">
    <property type="entry name" value="DUF1905"/>
</dbReference>
<accession>A0ABU1HWV6</accession>
<dbReference type="Proteomes" id="UP001260188">
    <property type="component" value="Unassembled WGS sequence"/>
</dbReference>
<dbReference type="EMBL" id="JAVIZA010000001">
    <property type="protein sequence ID" value="MDR6165915.1"/>
    <property type="molecule type" value="Genomic_DNA"/>
</dbReference>
<dbReference type="Pfam" id="PF08922">
    <property type="entry name" value="DUF1905"/>
    <property type="match status" value="1"/>
</dbReference>
<reference evidence="1 2" key="1">
    <citation type="submission" date="2023-08" db="EMBL/GenBank/DDBJ databases">
        <title>Functional and genomic diversity of the sorghum phyllosphere microbiome.</title>
        <authorList>
            <person name="Shade A."/>
        </authorList>
    </citation>
    <scope>NUCLEOTIDE SEQUENCE [LARGE SCALE GENOMIC DNA]</scope>
    <source>
        <strain evidence="1 2">SORGH_AS_0919</strain>
    </source>
</reference>
<evidence type="ECO:0000313" key="1">
    <source>
        <dbReference type="EMBL" id="MDR6165915.1"/>
    </source>
</evidence>
<name>A0ABU1HWV6_9MICO</name>
<proteinExistence type="predicted"/>
<keyword evidence="2" id="KW-1185">Reference proteome</keyword>
<protein>
    <recommendedName>
        <fullName evidence="3">DUF1905 domain-containing protein</fullName>
    </recommendedName>
</protein>
<comment type="caution">
    <text evidence="1">The sequence shown here is derived from an EMBL/GenBank/DDBJ whole genome shotgun (WGS) entry which is preliminary data.</text>
</comment>
<dbReference type="SUPFAM" id="SSF141694">
    <property type="entry name" value="AF2212/PG0164-like"/>
    <property type="match status" value="1"/>
</dbReference>
<sequence>MTVRAAWRCVSCGHPATLASGAAYADRVKMEFDAEVFRWEARTQDWYFAAVPEEPSADIREIPRMPRGFGSVRVRATIGDSTWETSIFPDAGRGGYVLPLKQAIRRAESIGSDGVVRVILEVLDA</sequence>
<dbReference type="Gene3D" id="2.40.30.100">
    <property type="entry name" value="AF2212/PG0164-like"/>
    <property type="match status" value="1"/>
</dbReference>
<dbReference type="InterPro" id="IPR037079">
    <property type="entry name" value="AF2212/PG0164-like_sf"/>
</dbReference>
<evidence type="ECO:0008006" key="3">
    <source>
        <dbReference type="Google" id="ProtNLM"/>
    </source>
</evidence>